<comment type="caution">
    <text evidence="2">The sequence shown here is derived from an EMBL/GenBank/DDBJ whole genome shotgun (WGS) entry which is preliminary data.</text>
</comment>
<feature type="region of interest" description="Disordered" evidence="1">
    <location>
        <begin position="87"/>
        <end position="141"/>
    </location>
</feature>
<keyword evidence="3" id="KW-1185">Reference proteome</keyword>
<evidence type="ECO:0000313" key="3">
    <source>
        <dbReference type="Proteomes" id="UP000652761"/>
    </source>
</evidence>
<sequence>MNRQVCRVLGSHMGCALPVWYMEVVPGTKGFAKNPLWHRSALCRGHTTPCNMPPPCFLDSPGRGAFCNFWGFFEIFWAFGGHGRRPPASSAPSTAAGGGAGAGGRRRLGFHPSRMPPPFGRRGRPRPGCPRVAHGQRAGPPAVQKKLEAVAIWSSSPGQCAKLVMGACKSCCGGQICLGGKAVYGACCTSGVAAVCSDGGHVLLELTRAEAGRCWLLELAEVRCASLAIWACRAGDPGAELERNQEGPGGYLRTPRAMRVKGFSLVIFGFSSSVLRSFHLFICAVESDLGMLQRKVQSDQGNPSLAHSGLSGIPEVAENN</sequence>
<name>A0A843UC24_COLES</name>
<evidence type="ECO:0000256" key="1">
    <source>
        <dbReference type="SAM" id="MobiDB-lite"/>
    </source>
</evidence>
<accession>A0A843UC24</accession>
<reference evidence="2" key="1">
    <citation type="submission" date="2017-07" db="EMBL/GenBank/DDBJ databases">
        <title>Taro Niue Genome Assembly and Annotation.</title>
        <authorList>
            <person name="Atibalentja N."/>
            <person name="Keating K."/>
            <person name="Fields C.J."/>
        </authorList>
    </citation>
    <scope>NUCLEOTIDE SEQUENCE</scope>
    <source>
        <strain evidence="2">Niue_2</strain>
        <tissue evidence="2">Leaf</tissue>
    </source>
</reference>
<feature type="region of interest" description="Disordered" evidence="1">
    <location>
        <begin position="300"/>
        <end position="320"/>
    </location>
</feature>
<organism evidence="2 3">
    <name type="scientific">Colocasia esculenta</name>
    <name type="common">Wild taro</name>
    <name type="synonym">Arum esculentum</name>
    <dbReference type="NCBI Taxonomy" id="4460"/>
    <lineage>
        <taxon>Eukaryota</taxon>
        <taxon>Viridiplantae</taxon>
        <taxon>Streptophyta</taxon>
        <taxon>Embryophyta</taxon>
        <taxon>Tracheophyta</taxon>
        <taxon>Spermatophyta</taxon>
        <taxon>Magnoliopsida</taxon>
        <taxon>Liliopsida</taxon>
        <taxon>Araceae</taxon>
        <taxon>Aroideae</taxon>
        <taxon>Colocasieae</taxon>
        <taxon>Colocasia</taxon>
    </lineage>
</organism>
<gene>
    <name evidence="2" type="ORF">Taro_013434</name>
</gene>
<protein>
    <submittedName>
        <fullName evidence="2">Uncharacterized protein</fullName>
    </submittedName>
</protein>
<dbReference type="EMBL" id="NMUH01000539">
    <property type="protein sequence ID" value="MQL80991.1"/>
    <property type="molecule type" value="Genomic_DNA"/>
</dbReference>
<proteinExistence type="predicted"/>
<dbReference type="AlphaFoldDB" id="A0A843UC24"/>
<evidence type="ECO:0000313" key="2">
    <source>
        <dbReference type="EMBL" id="MQL80991.1"/>
    </source>
</evidence>
<dbReference type="Proteomes" id="UP000652761">
    <property type="component" value="Unassembled WGS sequence"/>
</dbReference>